<dbReference type="InterPro" id="IPR037158">
    <property type="entry name" value="Thr_synth_N_sf"/>
</dbReference>
<dbReference type="Proteomes" id="UP000677054">
    <property type="component" value="Unassembled WGS sequence"/>
</dbReference>
<keyword evidence="10" id="KW-1185">Reference proteome</keyword>
<dbReference type="InterPro" id="IPR029144">
    <property type="entry name" value="Thr_synth_N"/>
</dbReference>
<dbReference type="InterPro" id="IPR051166">
    <property type="entry name" value="Threonine_Synthase"/>
</dbReference>
<feature type="modified residue" description="N6-(pyridoxal phosphate)lysine" evidence="6">
    <location>
        <position position="92"/>
    </location>
</feature>
<dbReference type="Gene3D" id="3.90.1380.10">
    <property type="entry name" value="Threonine synthase, N-terminal domain"/>
    <property type="match status" value="1"/>
</dbReference>
<comment type="cofactor">
    <cofactor evidence="1 6">
        <name>pyridoxal 5'-phosphate</name>
        <dbReference type="ChEBI" id="CHEBI:597326"/>
    </cofactor>
</comment>
<dbReference type="GO" id="GO:0009071">
    <property type="term" value="P:serine family amino acid catabolic process"/>
    <property type="evidence" value="ECO:0007669"/>
    <property type="project" value="TreeGrafter"/>
</dbReference>
<protein>
    <recommendedName>
        <fullName evidence="3">Threonine synthase-like 2</fullName>
    </recommendedName>
</protein>
<proteinExistence type="inferred from homology"/>
<accession>A0A7R8WY77</accession>
<dbReference type="GO" id="GO:0030170">
    <property type="term" value="F:pyridoxal phosphate binding"/>
    <property type="evidence" value="ECO:0007669"/>
    <property type="project" value="TreeGrafter"/>
</dbReference>
<name>A0A7R8WY77_9CRUS</name>
<dbReference type="PANTHER" id="PTHR42690">
    <property type="entry name" value="THREONINE SYNTHASE FAMILY MEMBER"/>
    <property type="match status" value="1"/>
</dbReference>
<dbReference type="FunFam" id="3.40.50.1100:FF:000047">
    <property type="entry name" value="Threonine synthase like 2"/>
    <property type="match status" value="1"/>
</dbReference>
<evidence type="ECO:0000256" key="4">
    <source>
        <dbReference type="ARBA" id="ARBA00022898"/>
    </source>
</evidence>
<dbReference type="EMBL" id="CAJPEV010000028">
    <property type="protein sequence ID" value="CAG0879070.1"/>
    <property type="molecule type" value="Genomic_DNA"/>
</dbReference>
<evidence type="ECO:0000313" key="9">
    <source>
        <dbReference type="EMBL" id="CAD7240392.1"/>
    </source>
</evidence>
<dbReference type="PANTHER" id="PTHR42690:SF1">
    <property type="entry name" value="THREONINE SYNTHASE-LIKE 2"/>
    <property type="match status" value="1"/>
</dbReference>
<evidence type="ECO:0000256" key="5">
    <source>
        <dbReference type="ARBA" id="ARBA00023239"/>
    </source>
</evidence>
<evidence type="ECO:0000256" key="3">
    <source>
        <dbReference type="ARBA" id="ARBA00021942"/>
    </source>
</evidence>
<comment type="similarity">
    <text evidence="2">Belongs to the threonine synthase family.</text>
</comment>
<evidence type="ECO:0000313" key="10">
    <source>
        <dbReference type="Proteomes" id="UP000677054"/>
    </source>
</evidence>
<gene>
    <name evidence="9" type="ORF">DSTB1V02_LOCUS416</name>
</gene>
<evidence type="ECO:0000259" key="8">
    <source>
        <dbReference type="Pfam" id="PF14821"/>
    </source>
</evidence>
<dbReference type="OrthoDB" id="5203861at2759"/>
<dbReference type="NCBIfam" id="TIGR00260">
    <property type="entry name" value="thrC"/>
    <property type="match status" value="1"/>
</dbReference>
<feature type="domain" description="Tryptophan synthase beta chain-like PALP" evidence="7">
    <location>
        <begin position="84"/>
        <end position="374"/>
    </location>
</feature>
<keyword evidence="4 6" id="KW-0663">Pyridoxal phosphate</keyword>
<dbReference type="GO" id="GO:0016829">
    <property type="term" value="F:lyase activity"/>
    <property type="evidence" value="ECO:0007669"/>
    <property type="project" value="UniProtKB-KW"/>
</dbReference>
<dbReference type="AlphaFoldDB" id="A0A7R8WY77"/>
<evidence type="ECO:0000256" key="1">
    <source>
        <dbReference type="ARBA" id="ARBA00001933"/>
    </source>
</evidence>
<evidence type="ECO:0000256" key="6">
    <source>
        <dbReference type="PIRSR" id="PIRSR604450-51"/>
    </source>
</evidence>
<evidence type="ECO:0000259" key="7">
    <source>
        <dbReference type="Pfam" id="PF00291"/>
    </source>
</evidence>
<dbReference type="SUPFAM" id="SSF53686">
    <property type="entry name" value="Tryptophan synthase beta subunit-like PLP-dependent enzymes"/>
    <property type="match status" value="1"/>
</dbReference>
<dbReference type="InterPro" id="IPR004450">
    <property type="entry name" value="Thr_synthase-like"/>
</dbReference>
<dbReference type="Pfam" id="PF00291">
    <property type="entry name" value="PALP"/>
    <property type="match status" value="1"/>
</dbReference>
<dbReference type="GO" id="GO:0046360">
    <property type="term" value="P:2-oxobutyrate biosynthetic process"/>
    <property type="evidence" value="ECO:0007669"/>
    <property type="project" value="TreeGrafter"/>
</dbReference>
<feature type="domain" description="Threonine synthase N-terminal" evidence="8">
    <location>
        <begin position="4"/>
        <end position="50"/>
    </location>
</feature>
<keyword evidence="5" id="KW-0456">Lyase</keyword>
<sequence>MSYLASNGGIYLPEQVPALDRSKLKDLSTLPYWELCYQLLSEFIEEDYLNHSDFISKNFEDFDDPKEVIHVTKLQGGLKIAELYHGPTLAFKDIALSVVGSLVDSLLEKKKKKAIVLVATSGDTGSAAIHCVRKMVNADIIVLYPKGRCTQVQELQMSTVQSPNVHVFAAEGTSDDLDEITMAVTSDTAFAEEHGLMIFNSANIGRILAQVPMYFYTYYRLCSIDSMEPLEVIVPTGGCSSITAGTIAAKMGLPIKIVPCTNNNDVVTRCIQNADFSQGSHVHHTYASAMDIQSPYNMERIFYMFCDGDGDLVQDMMESFGSHGKSVIPSHVYASMKKVIPESYSANDEEILKTMKRCWDENSYAICPHTATGVSFHYAHSPTIQRVVLATASLVKFPDVSRACGIPMLSNPRVDALPQVSPQVPIMKEGDDWEALLRQKIIEITKQRSK</sequence>
<dbReference type="EMBL" id="LR899545">
    <property type="protein sequence ID" value="CAD7240392.1"/>
    <property type="molecule type" value="Genomic_DNA"/>
</dbReference>
<reference evidence="9" key="1">
    <citation type="submission" date="2020-11" db="EMBL/GenBank/DDBJ databases">
        <authorList>
            <person name="Tran Van P."/>
        </authorList>
    </citation>
    <scope>NUCLEOTIDE SEQUENCE</scope>
</reference>
<dbReference type="InterPro" id="IPR001926">
    <property type="entry name" value="TrpB-like_PALP"/>
</dbReference>
<organism evidence="9">
    <name type="scientific">Darwinula stevensoni</name>
    <dbReference type="NCBI Taxonomy" id="69355"/>
    <lineage>
        <taxon>Eukaryota</taxon>
        <taxon>Metazoa</taxon>
        <taxon>Ecdysozoa</taxon>
        <taxon>Arthropoda</taxon>
        <taxon>Crustacea</taxon>
        <taxon>Oligostraca</taxon>
        <taxon>Ostracoda</taxon>
        <taxon>Podocopa</taxon>
        <taxon>Podocopida</taxon>
        <taxon>Darwinulocopina</taxon>
        <taxon>Darwinuloidea</taxon>
        <taxon>Darwinulidae</taxon>
        <taxon>Darwinula</taxon>
    </lineage>
</organism>
<dbReference type="InterPro" id="IPR036052">
    <property type="entry name" value="TrpB-like_PALP_sf"/>
</dbReference>
<dbReference type="Gene3D" id="3.40.50.1100">
    <property type="match status" value="2"/>
</dbReference>
<dbReference type="Pfam" id="PF14821">
    <property type="entry name" value="Thr_synth_N"/>
    <property type="match status" value="1"/>
</dbReference>
<evidence type="ECO:0000256" key="2">
    <source>
        <dbReference type="ARBA" id="ARBA00005517"/>
    </source>
</evidence>